<dbReference type="Proteomes" id="UP001148737">
    <property type="component" value="Unassembled WGS sequence"/>
</dbReference>
<evidence type="ECO:0000313" key="1">
    <source>
        <dbReference type="EMBL" id="KAJ3480833.1"/>
    </source>
</evidence>
<accession>A0ACC1QNI1</accession>
<sequence length="182" mass="20901">MLRAQNEVSWSAVCVGWFAEYILPDPAQRYLTSSGELWPQNYANKTFTIYGDGKQLLNVTSARDAARAAVKLLEYDRHAWEDYTYVSGEQLSWRQLGEFLQKKDSAYSFKKKSLAASVRQYVETTSPEDKIAAMFELWAHSEALHFPMEKVMQHRKKYFSELQFKDLEKLVSEAAAAPGNVI</sequence>
<dbReference type="EMBL" id="JANAKD010001314">
    <property type="protein sequence ID" value="KAJ3480833.1"/>
    <property type="molecule type" value="Genomic_DNA"/>
</dbReference>
<name>A0ACC1QNI1_9HYPO</name>
<comment type="caution">
    <text evidence="1">The sequence shown here is derived from an EMBL/GenBank/DDBJ whole genome shotgun (WGS) entry which is preliminary data.</text>
</comment>
<gene>
    <name evidence="1" type="ORF">NLG97_g7971</name>
</gene>
<organism evidence="1 2">
    <name type="scientific">Lecanicillium saksenae</name>
    <dbReference type="NCBI Taxonomy" id="468837"/>
    <lineage>
        <taxon>Eukaryota</taxon>
        <taxon>Fungi</taxon>
        <taxon>Dikarya</taxon>
        <taxon>Ascomycota</taxon>
        <taxon>Pezizomycotina</taxon>
        <taxon>Sordariomycetes</taxon>
        <taxon>Hypocreomycetidae</taxon>
        <taxon>Hypocreales</taxon>
        <taxon>Cordycipitaceae</taxon>
        <taxon>Lecanicillium</taxon>
    </lineage>
</organism>
<keyword evidence="2" id="KW-1185">Reference proteome</keyword>
<protein>
    <submittedName>
        <fullName evidence="1">Uncharacterized protein</fullName>
    </submittedName>
</protein>
<reference evidence="1" key="1">
    <citation type="submission" date="2022-07" db="EMBL/GenBank/DDBJ databases">
        <title>Genome Sequence of Lecanicillium saksenae.</title>
        <authorList>
            <person name="Buettner E."/>
        </authorList>
    </citation>
    <scope>NUCLEOTIDE SEQUENCE</scope>
    <source>
        <strain evidence="1">VT-O1</strain>
    </source>
</reference>
<proteinExistence type="predicted"/>
<evidence type="ECO:0000313" key="2">
    <source>
        <dbReference type="Proteomes" id="UP001148737"/>
    </source>
</evidence>